<accession>A0ABZ0HQP6</accession>
<keyword evidence="2" id="KW-1185">Reference proteome</keyword>
<protein>
    <submittedName>
        <fullName evidence="1">Uncharacterized protein</fullName>
    </submittedName>
</protein>
<reference evidence="1 2" key="1">
    <citation type="submission" date="2023-10" db="EMBL/GenBank/DDBJ databases">
        <title>Novel methanotroph of the genus Methylocapsa from a subarctic wetland.</title>
        <authorList>
            <person name="Belova S.E."/>
            <person name="Oshkin I.Y."/>
            <person name="Miroshnikov K."/>
            <person name="Dedysh S.N."/>
        </authorList>
    </citation>
    <scope>NUCLEOTIDE SEQUENCE [LARGE SCALE GENOMIC DNA]</scope>
    <source>
        <strain evidence="1 2">RX1</strain>
    </source>
</reference>
<name>A0ABZ0HQP6_9HYPH</name>
<dbReference type="Proteomes" id="UP001626536">
    <property type="component" value="Chromosome"/>
</dbReference>
<organism evidence="1 2">
    <name type="scientific">Methylocapsa polymorpha</name>
    <dbReference type="NCBI Taxonomy" id="3080828"/>
    <lineage>
        <taxon>Bacteria</taxon>
        <taxon>Pseudomonadati</taxon>
        <taxon>Pseudomonadota</taxon>
        <taxon>Alphaproteobacteria</taxon>
        <taxon>Hyphomicrobiales</taxon>
        <taxon>Beijerinckiaceae</taxon>
        <taxon>Methylocapsa</taxon>
    </lineage>
</organism>
<proteinExistence type="predicted"/>
<dbReference type="RefSeq" id="WP_407338948.1">
    <property type="nucleotide sequence ID" value="NZ_CP136862.1"/>
</dbReference>
<evidence type="ECO:0000313" key="2">
    <source>
        <dbReference type="Proteomes" id="UP001626536"/>
    </source>
</evidence>
<dbReference type="EMBL" id="CP136862">
    <property type="protein sequence ID" value="WOJ89503.1"/>
    <property type="molecule type" value="Genomic_DNA"/>
</dbReference>
<gene>
    <name evidence="1" type="ORF">RZS28_17180</name>
</gene>
<sequence>MDKLFFPPLKAFCNKLNINESDFLDASLEEKKVVISLKLLKALLLAAISDLQIDPHQYAEENPDVAQALQDRPSGEYAHHFRQAGYFEGRPMPLEFDPEFYIAQYPDIAIAVKLHSLNARSHYVNAGIYEQRTPSALAQEEVEYWSSKL</sequence>
<evidence type="ECO:0000313" key="1">
    <source>
        <dbReference type="EMBL" id="WOJ89503.1"/>
    </source>
</evidence>